<dbReference type="PANTHER" id="PTHR10412">
    <property type="entry name" value="MANNOSYL-OLIGOSACCHARIDE GLUCOSIDASE"/>
    <property type="match status" value="1"/>
</dbReference>
<evidence type="ECO:0000259" key="4">
    <source>
        <dbReference type="Pfam" id="PF22422"/>
    </source>
</evidence>
<dbReference type="GO" id="GO:0004573">
    <property type="term" value="F:Glc3Man9GlcNAc2 oligosaccharide glucosidase activity"/>
    <property type="evidence" value="ECO:0007669"/>
    <property type="project" value="InterPro"/>
</dbReference>
<name>A0A1F5JHJ3_9BACT</name>
<protein>
    <recommendedName>
        <fullName evidence="4">Mannosylglycerate hydrolase MGH1-like glycoside hydrolase domain-containing protein</fullName>
    </recommendedName>
</protein>
<comment type="similarity">
    <text evidence="1">Belongs to the glycosyl hydrolase 63 family.</text>
</comment>
<evidence type="ECO:0000313" key="6">
    <source>
        <dbReference type="Proteomes" id="UP000177555"/>
    </source>
</evidence>
<comment type="caution">
    <text evidence="5">The sequence shown here is derived from an EMBL/GenBank/DDBJ whole genome shotgun (WGS) entry which is preliminary data.</text>
</comment>
<gene>
    <name evidence="5" type="ORF">A2867_01585</name>
</gene>
<evidence type="ECO:0000313" key="5">
    <source>
        <dbReference type="EMBL" id="OGE28059.1"/>
    </source>
</evidence>
<dbReference type="InterPro" id="IPR004888">
    <property type="entry name" value="Glycoside_hydrolase_63"/>
</dbReference>
<accession>A0A1F5JHJ3</accession>
<dbReference type="GO" id="GO:0006487">
    <property type="term" value="P:protein N-linked glycosylation"/>
    <property type="evidence" value="ECO:0007669"/>
    <property type="project" value="TreeGrafter"/>
</dbReference>
<evidence type="ECO:0000256" key="3">
    <source>
        <dbReference type="ARBA" id="ARBA00023295"/>
    </source>
</evidence>
<dbReference type="InterPro" id="IPR012341">
    <property type="entry name" value="6hp_glycosidase-like_sf"/>
</dbReference>
<dbReference type="Pfam" id="PF22422">
    <property type="entry name" value="MGH1-like_GH"/>
    <property type="match status" value="1"/>
</dbReference>
<dbReference type="SUPFAM" id="SSF48208">
    <property type="entry name" value="Six-hairpin glycosidases"/>
    <property type="match status" value="1"/>
</dbReference>
<dbReference type="GO" id="GO:0009311">
    <property type="term" value="P:oligosaccharide metabolic process"/>
    <property type="evidence" value="ECO:0007669"/>
    <property type="project" value="InterPro"/>
</dbReference>
<keyword evidence="3" id="KW-0326">Glycosidase</keyword>
<evidence type="ECO:0000256" key="1">
    <source>
        <dbReference type="ARBA" id="ARBA00010833"/>
    </source>
</evidence>
<dbReference type="AlphaFoldDB" id="A0A1F5JHJ3"/>
<dbReference type="Proteomes" id="UP000177555">
    <property type="component" value="Unassembled WGS sequence"/>
</dbReference>
<dbReference type="PANTHER" id="PTHR10412:SF11">
    <property type="entry name" value="MANNOSYL-OLIGOSACCHARIDE GLUCOSIDASE"/>
    <property type="match status" value="1"/>
</dbReference>
<sequence length="395" mass="46157">MDLKLASRQLFLMNRRHKDKFQYTVPSPTSYPYQWFWDSCFHAVVLSHFNITGAKKEILSLVSKQFDNGMFPHMIYWENQNKTDFPPIKWGKKGTSTITQPPMIAHAVWQIFQKDADTNFIKLVYPHLYHFYKYLLTERDPHEKHLIGIMNPDESGEDNSPRFDLPLNLPPIQTLERNTKRRFKLIKQNIECKFDAPFCMRNFFWVKDVPFNSIMVENLRLLSQIAEKIGKVGDASYFTKKADDISEAMRELMLEDGIFWSTYGEDYKKIKVKTWAIFAPLFAKIVKPEEAKKLVDDHLLNKKEFWANFPVPTTSLDELSFNPQGLWRGPTWIGTNWFVYKGLQNYGFQDIAEEIKETSIALIQKSGLREHFNPLTGEGLGAQNFTWGGLVIDMT</sequence>
<evidence type="ECO:0000256" key="2">
    <source>
        <dbReference type="ARBA" id="ARBA00022801"/>
    </source>
</evidence>
<reference evidence="5 6" key="1">
    <citation type="journal article" date="2016" name="Nat. Commun.">
        <title>Thousands of microbial genomes shed light on interconnected biogeochemical processes in an aquifer system.</title>
        <authorList>
            <person name="Anantharaman K."/>
            <person name="Brown C.T."/>
            <person name="Hug L.A."/>
            <person name="Sharon I."/>
            <person name="Castelle C.J."/>
            <person name="Probst A.J."/>
            <person name="Thomas B.C."/>
            <person name="Singh A."/>
            <person name="Wilkins M.J."/>
            <person name="Karaoz U."/>
            <person name="Brodie E.L."/>
            <person name="Williams K.H."/>
            <person name="Hubbard S.S."/>
            <person name="Banfield J.F."/>
        </authorList>
    </citation>
    <scope>NUCLEOTIDE SEQUENCE [LARGE SCALE GENOMIC DNA]</scope>
</reference>
<dbReference type="Gene3D" id="1.50.10.10">
    <property type="match status" value="1"/>
</dbReference>
<dbReference type="InterPro" id="IPR008928">
    <property type="entry name" value="6-hairpin_glycosidase_sf"/>
</dbReference>
<dbReference type="EMBL" id="MFCP01000023">
    <property type="protein sequence ID" value="OGE28059.1"/>
    <property type="molecule type" value="Genomic_DNA"/>
</dbReference>
<dbReference type="InterPro" id="IPR054491">
    <property type="entry name" value="MGH1-like_GH"/>
</dbReference>
<feature type="domain" description="Mannosylglycerate hydrolase MGH1-like glycoside hydrolase" evidence="4">
    <location>
        <begin position="31"/>
        <end position="387"/>
    </location>
</feature>
<proteinExistence type="inferred from homology"/>
<keyword evidence="2" id="KW-0378">Hydrolase</keyword>
<organism evidence="5 6">
    <name type="scientific">Candidatus Daviesbacteria bacterium RIFCSPHIGHO2_01_FULL_40_11</name>
    <dbReference type="NCBI Taxonomy" id="1797762"/>
    <lineage>
        <taxon>Bacteria</taxon>
        <taxon>Candidatus Daviesiibacteriota</taxon>
    </lineage>
</organism>